<evidence type="ECO:0000259" key="9">
    <source>
        <dbReference type="Pfam" id="PF05504"/>
    </source>
</evidence>
<dbReference type="InterPro" id="IPR008844">
    <property type="entry name" value="Spore_GerAC-like"/>
</dbReference>
<dbReference type="InterPro" id="IPR057336">
    <property type="entry name" value="GerAC_N"/>
</dbReference>
<dbReference type="InterPro" id="IPR038501">
    <property type="entry name" value="Spore_GerAC_C_sf"/>
</dbReference>
<accession>A0A0M0KLX2</accession>
<evidence type="ECO:0000256" key="4">
    <source>
        <dbReference type="ARBA" id="ARBA00022729"/>
    </source>
</evidence>
<keyword evidence="6" id="KW-0564">Palmitate</keyword>
<keyword evidence="4 8" id="KW-0732">Signal</keyword>
<reference evidence="11" key="1">
    <citation type="submission" date="2015-08" db="EMBL/GenBank/DDBJ databases">
        <title>Complete DNA Sequence of Pseudomonas syringae pv. actinidiae, the Causal Agent of Kiwifruit Canker Disease.</title>
        <authorList>
            <person name="Rikkerink E.H.A."/>
            <person name="Fineran P.C."/>
        </authorList>
    </citation>
    <scope>NUCLEOTIDE SEQUENCE</scope>
    <source>
        <strain evidence="11">DSM 13666</strain>
    </source>
</reference>
<evidence type="ECO:0000259" key="10">
    <source>
        <dbReference type="Pfam" id="PF25198"/>
    </source>
</evidence>
<evidence type="ECO:0000313" key="11">
    <source>
        <dbReference type="EMBL" id="KOO39398.1"/>
    </source>
</evidence>
<evidence type="ECO:0000256" key="7">
    <source>
        <dbReference type="ARBA" id="ARBA00023288"/>
    </source>
</evidence>
<sequence>MKKQRQVKKLAVLAAVFLITGCIQTSIIDDVALIGAAALDRTENDNIKLTVSYPTFLEQGQENILESEQIAAVAKTIKGARELLNGSSQRPLKFGQIRVLLFSDALSESGVEPYVDSMYRDPSIGNRVLLAVVDGEAQDALMIRLGAGERPDVFLGDLLLHNMEEHLLPSTNLHVFMFSALNDARDPYLPLLLVKDDKLRIGGTALFKRDRFVDNIGIEDSFFLKLMVDEMKQTTHQFQIDEDGEKAYVMVEKIFSSFNREMTGSMEAPHFRCHIHFRGEITDYTGPLTLTKDETMNKIEEGMARQIATKGEELLKRFQSLGIDPVGLGEKYRSHTRDWKPEVWHDSIYEQATVEVTAEVEIVQSGVTE</sequence>
<dbReference type="NCBIfam" id="TIGR02887">
    <property type="entry name" value="spore_ger_x_C"/>
    <property type="match status" value="1"/>
</dbReference>
<comment type="subcellular location">
    <subcellularLocation>
        <location evidence="1">Membrane</location>
        <topology evidence="1">Lipid-anchor</topology>
    </subcellularLocation>
</comment>
<dbReference type="Gene3D" id="3.30.300.210">
    <property type="entry name" value="Nutrient germinant receptor protein C, domain 3"/>
    <property type="match status" value="1"/>
</dbReference>
<feature type="signal peptide" evidence="8">
    <location>
        <begin position="1"/>
        <end position="25"/>
    </location>
</feature>
<dbReference type="InterPro" id="IPR046953">
    <property type="entry name" value="Spore_GerAC-like_C"/>
</dbReference>
<keyword evidence="5" id="KW-0472">Membrane</keyword>
<feature type="domain" description="Spore germination GerAC-like C-terminal" evidence="9">
    <location>
        <begin position="203"/>
        <end position="366"/>
    </location>
</feature>
<evidence type="ECO:0000256" key="8">
    <source>
        <dbReference type="SAM" id="SignalP"/>
    </source>
</evidence>
<dbReference type="Pfam" id="PF25198">
    <property type="entry name" value="Spore_GerAC_N"/>
    <property type="match status" value="1"/>
</dbReference>
<dbReference type="GO" id="GO:0009847">
    <property type="term" value="P:spore germination"/>
    <property type="evidence" value="ECO:0007669"/>
    <property type="project" value="InterPro"/>
</dbReference>
<dbReference type="GeneID" id="87597220"/>
<dbReference type="GO" id="GO:0016020">
    <property type="term" value="C:membrane"/>
    <property type="evidence" value="ECO:0007669"/>
    <property type="project" value="UniProtKB-SubCell"/>
</dbReference>
<dbReference type="PANTHER" id="PTHR35789:SF1">
    <property type="entry name" value="SPORE GERMINATION PROTEIN B3"/>
    <property type="match status" value="1"/>
</dbReference>
<evidence type="ECO:0000256" key="5">
    <source>
        <dbReference type="ARBA" id="ARBA00023136"/>
    </source>
</evidence>
<dbReference type="Pfam" id="PF05504">
    <property type="entry name" value="Spore_GerAC"/>
    <property type="match status" value="1"/>
</dbReference>
<evidence type="ECO:0000256" key="6">
    <source>
        <dbReference type="ARBA" id="ARBA00023139"/>
    </source>
</evidence>
<proteinExistence type="inferred from homology"/>
<dbReference type="EMBL" id="LILD01000001">
    <property type="protein sequence ID" value="KOO39398.1"/>
    <property type="molecule type" value="Genomic_DNA"/>
</dbReference>
<dbReference type="PATRIC" id="fig|136160.3.peg.2708"/>
<comment type="similarity">
    <text evidence="2">Belongs to the GerABKC lipoprotein family.</text>
</comment>
<gene>
    <name evidence="11" type="ORF">AMD02_11485</name>
</gene>
<name>A0A0M0KLX2_ALKHA</name>
<evidence type="ECO:0000256" key="1">
    <source>
        <dbReference type="ARBA" id="ARBA00004635"/>
    </source>
</evidence>
<comment type="caution">
    <text evidence="11">The sequence shown here is derived from an EMBL/GenBank/DDBJ whole genome shotgun (WGS) entry which is preliminary data.</text>
</comment>
<evidence type="ECO:0008006" key="12">
    <source>
        <dbReference type="Google" id="ProtNLM"/>
    </source>
</evidence>
<dbReference type="RefSeq" id="WP_053431393.1">
    <property type="nucleotide sequence ID" value="NZ_CP040441.1"/>
</dbReference>
<feature type="domain" description="Spore germination protein N-terminal" evidence="10">
    <location>
        <begin position="27"/>
        <end position="192"/>
    </location>
</feature>
<feature type="chain" id="PRO_5044367185" description="Spore germination protein" evidence="8">
    <location>
        <begin position="26"/>
        <end position="369"/>
    </location>
</feature>
<evidence type="ECO:0000256" key="2">
    <source>
        <dbReference type="ARBA" id="ARBA00007886"/>
    </source>
</evidence>
<keyword evidence="7" id="KW-0449">Lipoprotein</keyword>
<protein>
    <recommendedName>
        <fullName evidence="12">Spore germination protein</fullName>
    </recommendedName>
</protein>
<dbReference type="AlphaFoldDB" id="A0A0M0KLX2"/>
<dbReference type="PANTHER" id="PTHR35789">
    <property type="entry name" value="SPORE GERMINATION PROTEIN B3"/>
    <property type="match status" value="1"/>
</dbReference>
<keyword evidence="3" id="KW-0309">Germination</keyword>
<dbReference type="PROSITE" id="PS51257">
    <property type="entry name" value="PROKAR_LIPOPROTEIN"/>
    <property type="match status" value="1"/>
</dbReference>
<organism evidence="11">
    <name type="scientific">Halalkalibacterium halodurans</name>
    <name type="common">Bacillus halodurans</name>
    <dbReference type="NCBI Taxonomy" id="86665"/>
    <lineage>
        <taxon>Bacteria</taxon>
        <taxon>Bacillati</taxon>
        <taxon>Bacillota</taxon>
        <taxon>Bacilli</taxon>
        <taxon>Bacillales</taxon>
        <taxon>Bacillaceae</taxon>
        <taxon>Halalkalibacterium (ex Joshi et al. 2022)</taxon>
    </lineage>
</organism>
<evidence type="ECO:0000256" key="3">
    <source>
        <dbReference type="ARBA" id="ARBA00022544"/>
    </source>
</evidence>